<feature type="transmembrane region" description="Helical" evidence="7">
    <location>
        <begin position="307"/>
        <end position="328"/>
    </location>
</feature>
<feature type="transmembrane region" description="Helical" evidence="7">
    <location>
        <begin position="93"/>
        <end position="114"/>
    </location>
</feature>
<evidence type="ECO:0000259" key="8">
    <source>
        <dbReference type="PROSITE" id="PS50850"/>
    </source>
</evidence>
<feature type="transmembrane region" description="Helical" evidence="7">
    <location>
        <begin position="12"/>
        <end position="37"/>
    </location>
</feature>
<feature type="transmembrane region" description="Helical" evidence="7">
    <location>
        <begin position="335"/>
        <end position="352"/>
    </location>
</feature>
<keyword evidence="3 7" id="KW-0812">Transmembrane</keyword>
<evidence type="ECO:0000313" key="10">
    <source>
        <dbReference type="Proteomes" id="UP001583186"/>
    </source>
</evidence>
<feature type="transmembrane region" description="Helical" evidence="7">
    <location>
        <begin position="181"/>
        <end position="201"/>
    </location>
</feature>
<evidence type="ECO:0000256" key="3">
    <source>
        <dbReference type="ARBA" id="ARBA00022692"/>
    </source>
</evidence>
<keyword evidence="4 7" id="KW-1133">Transmembrane helix</keyword>
<evidence type="ECO:0000256" key="7">
    <source>
        <dbReference type="SAM" id="Phobius"/>
    </source>
</evidence>
<evidence type="ECO:0000256" key="2">
    <source>
        <dbReference type="ARBA" id="ARBA00010992"/>
    </source>
</evidence>
<keyword evidence="5 7" id="KW-0472">Membrane</keyword>
<dbReference type="InterPro" id="IPR020846">
    <property type="entry name" value="MFS_dom"/>
</dbReference>
<reference evidence="9 10" key="1">
    <citation type="journal article" date="2024" name="IMA Fungus">
        <title>IMA Genome - F19 : A genome assembly and annotation guide to empower mycologists, including annotated draft genome sequences of Ceratocystis pirilliformis, Diaporthe australafricana, Fusarium ophioides, Paecilomyces lecythidis, and Sporothrix stenoceras.</title>
        <authorList>
            <person name="Aylward J."/>
            <person name="Wilson A.M."/>
            <person name="Visagie C.M."/>
            <person name="Spraker J."/>
            <person name="Barnes I."/>
            <person name="Buitendag C."/>
            <person name="Ceriani C."/>
            <person name="Del Mar Angel L."/>
            <person name="du Plessis D."/>
            <person name="Fuchs T."/>
            <person name="Gasser K."/>
            <person name="Kramer D."/>
            <person name="Li W."/>
            <person name="Munsamy K."/>
            <person name="Piso A."/>
            <person name="Price J.L."/>
            <person name="Sonnekus B."/>
            <person name="Thomas C."/>
            <person name="van der Nest A."/>
            <person name="van Dijk A."/>
            <person name="van Heerden A."/>
            <person name="van Vuuren N."/>
            <person name="Yilmaz N."/>
            <person name="Duong T.A."/>
            <person name="van der Merwe N.A."/>
            <person name="Wingfield M.J."/>
            <person name="Wingfield B.D."/>
        </authorList>
    </citation>
    <scope>NUCLEOTIDE SEQUENCE [LARGE SCALE GENOMIC DNA]</scope>
    <source>
        <strain evidence="9 10">CMW 5346</strain>
    </source>
</reference>
<dbReference type="Gene3D" id="1.20.1250.20">
    <property type="entry name" value="MFS general substrate transporter like domains"/>
    <property type="match status" value="1"/>
</dbReference>
<feature type="domain" description="Major facilitator superfamily (MFS) profile" evidence="8">
    <location>
        <begin position="16"/>
        <end position="457"/>
    </location>
</feature>
<name>A0ABR3ZNW4_9PEZI</name>
<gene>
    <name evidence="9" type="ORF">Sste5346_001371</name>
</gene>
<evidence type="ECO:0000313" key="9">
    <source>
        <dbReference type="EMBL" id="KAL1902391.1"/>
    </source>
</evidence>
<feature type="transmembrane region" description="Helical" evidence="7">
    <location>
        <begin position="433"/>
        <end position="453"/>
    </location>
</feature>
<dbReference type="Proteomes" id="UP001583186">
    <property type="component" value="Unassembled WGS sequence"/>
</dbReference>
<feature type="transmembrane region" description="Helical" evidence="7">
    <location>
        <begin position="404"/>
        <end position="427"/>
    </location>
</feature>
<keyword evidence="10" id="KW-1185">Reference proteome</keyword>
<dbReference type="InterPro" id="IPR036259">
    <property type="entry name" value="MFS_trans_sf"/>
</dbReference>
<sequence>MGLQAWKHVTPYLVFCCVVFLQGALLFGIDTGSFGSLQALPSFLRRFGVESKGTYTLPATRKSLLNSLPWIGKIAGCLSAEPFIERAGYKKTMYAVAAIQIVGLIIEMTAHHWAQFTVGRIVAYAAVGMVENAVPAYNAEIVPAATRGLLAGGIMTVTAAGNLWGAGMSRAYANETAAKGWLIPVAVQFIPAVTLLFTVPFTPDSPRWLVLRGRKADAKAVLDRIRPQADIDSGATAAEADALEQAVEEAHTVRDTGRWVDIFRGNYLRRTWICATVFVFEQMNGNQFVLSYGATFYVQQGLGAMAFTYNIVGQVVGLVGCAVGVLLTDFTGRRPLLIGAALLTAFFLYLASGLGTLGTEITQAQTNTMLACFMIIPATCRISATNNAFLTGSEIGGVQMRKKIMAFGTTIDVLAAFLVTFVTPYLLPGMGVKIGWIFGSVALFSFIWGIIFFPELKGRSLEEVDELFAANLQAWQFKNYETHGTGRLLAALENEGMVPGKMEAAEQAEAATPSWKAGGKEEPSHEVV</sequence>
<evidence type="ECO:0000256" key="5">
    <source>
        <dbReference type="ARBA" id="ARBA00023136"/>
    </source>
</evidence>
<organism evidence="9 10">
    <name type="scientific">Sporothrix stenoceras</name>
    <dbReference type="NCBI Taxonomy" id="5173"/>
    <lineage>
        <taxon>Eukaryota</taxon>
        <taxon>Fungi</taxon>
        <taxon>Dikarya</taxon>
        <taxon>Ascomycota</taxon>
        <taxon>Pezizomycotina</taxon>
        <taxon>Sordariomycetes</taxon>
        <taxon>Sordariomycetidae</taxon>
        <taxon>Ophiostomatales</taxon>
        <taxon>Ophiostomataceae</taxon>
        <taxon>Sporothrix</taxon>
    </lineage>
</organism>
<comment type="subcellular location">
    <subcellularLocation>
        <location evidence="1">Membrane</location>
        <topology evidence="1">Multi-pass membrane protein</topology>
    </subcellularLocation>
</comment>
<dbReference type="PROSITE" id="PS50850">
    <property type="entry name" value="MFS"/>
    <property type="match status" value="1"/>
</dbReference>
<protein>
    <recommendedName>
        <fullName evidence="8">Major facilitator superfamily (MFS) profile domain-containing protein</fullName>
    </recommendedName>
</protein>
<evidence type="ECO:0000256" key="4">
    <source>
        <dbReference type="ARBA" id="ARBA00022989"/>
    </source>
</evidence>
<dbReference type="EMBL" id="JAWCUI010000005">
    <property type="protein sequence ID" value="KAL1902391.1"/>
    <property type="molecule type" value="Genomic_DNA"/>
</dbReference>
<evidence type="ECO:0000256" key="6">
    <source>
        <dbReference type="SAM" id="MobiDB-lite"/>
    </source>
</evidence>
<feature type="compositionally biased region" description="Basic and acidic residues" evidence="6">
    <location>
        <begin position="518"/>
        <end position="528"/>
    </location>
</feature>
<comment type="similarity">
    <text evidence="2">Belongs to the major facilitator superfamily. Sugar transporter (TC 2.A.1.1) family.</text>
</comment>
<feature type="transmembrane region" description="Helical" evidence="7">
    <location>
        <begin position="364"/>
        <end position="384"/>
    </location>
</feature>
<feature type="region of interest" description="Disordered" evidence="6">
    <location>
        <begin position="509"/>
        <end position="528"/>
    </location>
</feature>
<dbReference type="PANTHER" id="PTHR48022">
    <property type="entry name" value="PLASTIDIC GLUCOSE TRANSPORTER 4"/>
    <property type="match status" value="1"/>
</dbReference>
<comment type="caution">
    <text evidence="9">The sequence shown here is derived from an EMBL/GenBank/DDBJ whole genome shotgun (WGS) entry which is preliminary data.</text>
</comment>
<dbReference type="SUPFAM" id="SSF103473">
    <property type="entry name" value="MFS general substrate transporter"/>
    <property type="match status" value="1"/>
</dbReference>
<dbReference type="InterPro" id="IPR005828">
    <property type="entry name" value="MFS_sugar_transport-like"/>
</dbReference>
<evidence type="ECO:0000256" key="1">
    <source>
        <dbReference type="ARBA" id="ARBA00004141"/>
    </source>
</evidence>
<dbReference type="InterPro" id="IPR050360">
    <property type="entry name" value="MFS_Sugar_Transporters"/>
</dbReference>
<dbReference type="Pfam" id="PF00083">
    <property type="entry name" value="Sugar_tr"/>
    <property type="match status" value="1"/>
</dbReference>
<proteinExistence type="inferred from homology"/>
<dbReference type="PANTHER" id="PTHR48022:SF2">
    <property type="entry name" value="PLASTIDIC GLUCOSE TRANSPORTER 4"/>
    <property type="match status" value="1"/>
</dbReference>
<feature type="transmembrane region" description="Helical" evidence="7">
    <location>
        <begin position="149"/>
        <end position="169"/>
    </location>
</feature>
<accession>A0ABR3ZNW4</accession>